<keyword evidence="1" id="KW-0378">Hydrolase</keyword>
<dbReference type="RefSeq" id="XP_066830167.1">
    <property type="nucleotide sequence ID" value="XM_066973316.1"/>
</dbReference>
<dbReference type="InterPro" id="IPR029058">
    <property type="entry name" value="AB_hydrolase_fold"/>
</dbReference>
<proteinExistence type="predicted"/>
<dbReference type="Proteomes" id="UP001497383">
    <property type="component" value="Chromosome 4"/>
</dbReference>
<dbReference type="Pfam" id="PF03959">
    <property type="entry name" value="FSH1"/>
    <property type="match status" value="1"/>
</dbReference>
<gene>
    <name evidence="3" type="ORF">LODBEIA_P32290</name>
</gene>
<protein>
    <recommendedName>
        <fullName evidence="2">Serine hydrolase domain-containing protein</fullName>
    </recommendedName>
</protein>
<dbReference type="InterPro" id="IPR050593">
    <property type="entry name" value="LovG"/>
</dbReference>
<dbReference type="InterPro" id="IPR005645">
    <property type="entry name" value="FSH-like_dom"/>
</dbReference>
<name>A0ABP0ZP53_9ASCO</name>
<dbReference type="PANTHER" id="PTHR48070">
    <property type="entry name" value="ESTERASE OVCA2"/>
    <property type="match status" value="1"/>
</dbReference>
<feature type="domain" description="Serine hydrolase" evidence="2">
    <location>
        <begin position="5"/>
        <end position="250"/>
    </location>
</feature>
<reference evidence="3 4" key="1">
    <citation type="submission" date="2024-03" db="EMBL/GenBank/DDBJ databases">
        <authorList>
            <person name="Brejova B."/>
        </authorList>
    </citation>
    <scope>NUCLEOTIDE SEQUENCE [LARGE SCALE GENOMIC DNA]</scope>
    <source>
        <strain evidence="3 4">CBS 14171</strain>
    </source>
</reference>
<dbReference type="SUPFAM" id="SSF53474">
    <property type="entry name" value="alpha/beta-Hydrolases"/>
    <property type="match status" value="1"/>
</dbReference>
<dbReference type="GeneID" id="92208425"/>
<evidence type="ECO:0000313" key="4">
    <source>
        <dbReference type="Proteomes" id="UP001497383"/>
    </source>
</evidence>
<evidence type="ECO:0000256" key="1">
    <source>
        <dbReference type="ARBA" id="ARBA00022801"/>
    </source>
</evidence>
<dbReference type="Gene3D" id="3.40.50.1820">
    <property type="entry name" value="alpha/beta hydrolase"/>
    <property type="match status" value="1"/>
</dbReference>
<dbReference type="PANTHER" id="PTHR48070:SF9">
    <property type="entry name" value="FAMILY OF SERINE HYDROLASES 1"/>
    <property type="match status" value="1"/>
</dbReference>
<dbReference type="EMBL" id="OZ022408">
    <property type="protein sequence ID" value="CAK9439005.1"/>
    <property type="molecule type" value="Genomic_DNA"/>
</dbReference>
<evidence type="ECO:0000313" key="3">
    <source>
        <dbReference type="EMBL" id="CAK9439005.1"/>
    </source>
</evidence>
<organism evidence="3 4">
    <name type="scientific">Lodderomyces beijingensis</name>
    <dbReference type="NCBI Taxonomy" id="1775926"/>
    <lineage>
        <taxon>Eukaryota</taxon>
        <taxon>Fungi</taxon>
        <taxon>Dikarya</taxon>
        <taxon>Ascomycota</taxon>
        <taxon>Saccharomycotina</taxon>
        <taxon>Pichiomycetes</taxon>
        <taxon>Debaryomycetaceae</taxon>
        <taxon>Candida/Lodderomyces clade</taxon>
        <taxon>Lodderomyces</taxon>
    </lineage>
</organism>
<sequence length="263" mass="29482">MPGVSKILCLPGYLQSGATLARKASGLRKTLTKQLNMELDFLSPCHPIPSRHELEFQLGPTDEEADKVWDRLVAGGNNCRWYDHLAPGQDTGLEESIEFVVDHIRNNGPYDGIIGFSQGAAMAIMITNSLRRLLPQHPDFKISMFVSGFCLVVPRDGNFSRENVERLHELTDVAEYAAQVELAPNAKQYYEVADRDHFDTEVVLVYGDNDSVVPPIRSKHVSMLYPEEKVHVFSHEGAHLVPNQKAFVKPVAELFSRRLTGKL</sequence>
<keyword evidence="4" id="KW-1185">Reference proteome</keyword>
<accession>A0ABP0ZP53</accession>
<evidence type="ECO:0000259" key="2">
    <source>
        <dbReference type="Pfam" id="PF03959"/>
    </source>
</evidence>